<evidence type="ECO:0000313" key="2">
    <source>
        <dbReference type="EMBL" id="GMH49648.1"/>
    </source>
</evidence>
<keyword evidence="1" id="KW-0732">Signal</keyword>
<dbReference type="Pfam" id="PF07386">
    <property type="entry name" value="DUF1499"/>
    <property type="match status" value="1"/>
</dbReference>
<dbReference type="Proteomes" id="UP001165082">
    <property type="component" value="Unassembled WGS sequence"/>
</dbReference>
<dbReference type="OrthoDB" id="41501at2759"/>
<sequence>MVMVAFKYACVALLVSQLVTLASGYTLAPSRRKFLNQAAMSVATVAVLSPGTAFASHEAVGVCKSGANNCQQGKLKPPSTMKKSDMAAAVEKVLTSYPQGGLEKSDRGGNKFVANELSSSGYCKMEFYSGIGKFAKFFNGGKPFVDDLELLVREDGIDFYSSSRVGDSDFGVNAARIAYIKKELGW</sequence>
<proteinExistence type="predicted"/>
<accession>A0A9W7DT04</accession>
<protein>
    <submittedName>
        <fullName evidence="2">Uncharacterized protein</fullName>
    </submittedName>
</protein>
<evidence type="ECO:0000256" key="1">
    <source>
        <dbReference type="SAM" id="SignalP"/>
    </source>
</evidence>
<evidence type="ECO:0000313" key="3">
    <source>
        <dbReference type="Proteomes" id="UP001165082"/>
    </source>
</evidence>
<feature type="chain" id="PRO_5040763337" evidence="1">
    <location>
        <begin position="25"/>
        <end position="186"/>
    </location>
</feature>
<organism evidence="2 3">
    <name type="scientific">Triparma retinervis</name>
    <dbReference type="NCBI Taxonomy" id="2557542"/>
    <lineage>
        <taxon>Eukaryota</taxon>
        <taxon>Sar</taxon>
        <taxon>Stramenopiles</taxon>
        <taxon>Ochrophyta</taxon>
        <taxon>Bolidophyceae</taxon>
        <taxon>Parmales</taxon>
        <taxon>Triparmaceae</taxon>
        <taxon>Triparma</taxon>
    </lineage>
</organism>
<name>A0A9W7DT04_9STRA</name>
<dbReference type="InterPro" id="IPR006311">
    <property type="entry name" value="TAT_signal"/>
</dbReference>
<gene>
    <name evidence="2" type="ORF">TrRE_jg3674</name>
</gene>
<keyword evidence="3" id="KW-1185">Reference proteome</keyword>
<dbReference type="AlphaFoldDB" id="A0A9W7DT04"/>
<feature type="signal peptide" evidence="1">
    <location>
        <begin position="1"/>
        <end position="24"/>
    </location>
</feature>
<dbReference type="EMBL" id="BRXZ01000642">
    <property type="protein sequence ID" value="GMH49648.1"/>
    <property type="molecule type" value="Genomic_DNA"/>
</dbReference>
<dbReference type="InterPro" id="IPR010865">
    <property type="entry name" value="DUF1499"/>
</dbReference>
<reference evidence="2" key="1">
    <citation type="submission" date="2022-07" db="EMBL/GenBank/DDBJ databases">
        <title>Genome analysis of Parmales, a sister group of diatoms, reveals the evolutionary specialization of diatoms from phago-mixotrophs to photoautotrophs.</title>
        <authorList>
            <person name="Ban H."/>
            <person name="Sato S."/>
            <person name="Yoshikawa S."/>
            <person name="Kazumasa Y."/>
            <person name="Nakamura Y."/>
            <person name="Ichinomiya M."/>
            <person name="Saitoh K."/>
            <person name="Sato N."/>
            <person name="Blanc-Mathieu R."/>
            <person name="Endo H."/>
            <person name="Kuwata A."/>
            <person name="Ogata H."/>
        </authorList>
    </citation>
    <scope>NUCLEOTIDE SEQUENCE</scope>
</reference>
<dbReference type="PROSITE" id="PS51318">
    <property type="entry name" value="TAT"/>
    <property type="match status" value="1"/>
</dbReference>
<comment type="caution">
    <text evidence="2">The sequence shown here is derived from an EMBL/GenBank/DDBJ whole genome shotgun (WGS) entry which is preliminary data.</text>
</comment>